<dbReference type="Gene3D" id="3.10.100.10">
    <property type="entry name" value="Mannose-Binding Protein A, subunit A"/>
    <property type="match status" value="1"/>
</dbReference>
<evidence type="ECO:0000256" key="2">
    <source>
        <dbReference type="SAM" id="Phobius"/>
    </source>
</evidence>
<proteinExistence type="evidence at transcript level"/>
<dbReference type="InterPro" id="IPR016186">
    <property type="entry name" value="C-type_lectin-like/link_sf"/>
</dbReference>
<feature type="domain" description="C-type lectin" evidence="4">
    <location>
        <begin position="250"/>
        <end position="365"/>
    </location>
</feature>
<evidence type="ECO:0000256" key="3">
    <source>
        <dbReference type="SAM" id="SignalP"/>
    </source>
</evidence>
<feature type="signal peptide" evidence="3">
    <location>
        <begin position="1"/>
        <end position="17"/>
    </location>
</feature>
<reference evidence="5" key="2">
    <citation type="submission" date="2020-07" db="EMBL/GenBank/DDBJ databases">
        <authorList>
            <person name="Klompen A.L."/>
            <person name="Macrander J."/>
            <person name="Reitzel A.M."/>
            <person name="Stampar S.N."/>
        </authorList>
    </citation>
    <scope>NUCLEOTIDE SEQUENCE</scope>
</reference>
<dbReference type="InterPro" id="IPR001304">
    <property type="entry name" value="C-type_lectin-like"/>
</dbReference>
<keyword evidence="3" id="KW-0732">Signal</keyword>
<dbReference type="InterPro" id="IPR016187">
    <property type="entry name" value="CTDL_fold"/>
</dbReference>
<sequence length="633" mass="71837">MVLVCVHYLHLTALVLANQQLIRQAMASPSHHEASGECKAVTLSIKDFQWSSSSSRLPFGHNTHWCEENDKHNSSLESSHNHKKTSNWEHLHFHLQISYQEQLNYLDNDFFYSSKSYPKSTTMRELSSVDVFSTNIFLILFLVIILKGDSNLTISRFLLLIAVICNVFRGFIALFPHLSSTQIGNRFNKLLKDLCGFQGVDAAVFKRDISSGNKTQWKRASDQHSHVVNEITSESIVYSQGLCDEGWTLYKSKCYRVYSPARIFDYAQKACTFAHANIASIHSVEEDKYIYSLINKEVDEKEKVIWLGMERVTPNFQMIWNDKTQINYTNWLPGEPNLNGACVGMLRNGYWIDEICTQKHVFICKKYEPELSYTRTQEILAMVLIPVIIVIIMSTLIIILFRRSVKHARGTVMAYGTSYDRSQQNFQSDLITVTTSIGGLAPERYVDSEAKSFRRKSLTPSQASRDGSRRKSSVKPPTENNNARSSSRDSSVKSNTQRKNGITSPTLSVSTSSEIKSSPAPRKKSVVPEVIVSDQEGSEIERIECPNPELGPDSIDGNLNGGVHFHHDVDFEMKTLSRKSPRKARRQAVLDSNSSLNNLIERDLFRPKSRRLRGLRPESCVSNTGKEGKFRKV</sequence>
<feature type="transmembrane region" description="Helical" evidence="2">
    <location>
        <begin position="379"/>
        <end position="401"/>
    </location>
</feature>
<name>A0A7G7WYV2_9CNID</name>
<feature type="transmembrane region" description="Helical" evidence="2">
    <location>
        <begin position="126"/>
        <end position="145"/>
    </location>
</feature>
<evidence type="ECO:0000259" key="4">
    <source>
        <dbReference type="PROSITE" id="PS50041"/>
    </source>
</evidence>
<dbReference type="PANTHER" id="PTHR22803">
    <property type="entry name" value="MANNOSE, PHOSPHOLIPASE, LECTIN RECEPTOR RELATED"/>
    <property type="match status" value="1"/>
</dbReference>
<dbReference type="PROSITE" id="PS50041">
    <property type="entry name" value="C_TYPE_LECTIN_2"/>
    <property type="match status" value="1"/>
</dbReference>
<dbReference type="AlphaFoldDB" id="A0A7G7WYV2"/>
<keyword evidence="2" id="KW-0812">Transmembrane</keyword>
<organism evidence="5">
    <name type="scientific">Pachycerianthus borealis</name>
    <dbReference type="NCBI Taxonomy" id="2736680"/>
    <lineage>
        <taxon>Eukaryota</taxon>
        <taxon>Metazoa</taxon>
        <taxon>Cnidaria</taxon>
        <taxon>Anthozoa</taxon>
        <taxon>Ceriantharia</taxon>
        <taxon>Spirularia</taxon>
        <taxon>Cerianthidae</taxon>
        <taxon>Pachycerianthus</taxon>
    </lineage>
</organism>
<evidence type="ECO:0000256" key="1">
    <source>
        <dbReference type="SAM" id="MobiDB-lite"/>
    </source>
</evidence>
<feature type="chain" id="PRO_5028869013" evidence="3">
    <location>
        <begin position="18"/>
        <end position="633"/>
    </location>
</feature>
<dbReference type="SUPFAM" id="SSF56436">
    <property type="entry name" value="C-type lectin-like"/>
    <property type="match status" value="1"/>
</dbReference>
<feature type="compositionally biased region" description="Polar residues" evidence="1">
    <location>
        <begin position="497"/>
        <end position="516"/>
    </location>
</feature>
<dbReference type="InterPro" id="IPR050111">
    <property type="entry name" value="C-type_lectin/snaclec_domain"/>
</dbReference>
<keyword evidence="2" id="KW-1133">Transmembrane helix</keyword>
<dbReference type="SMART" id="SM00034">
    <property type="entry name" value="CLECT"/>
    <property type="match status" value="1"/>
</dbReference>
<dbReference type="Pfam" id="PF00059">
    <property type="entry name" value="Lectin_C"/>
    <property type="match status" value="1"/>
</dbReference>
<reference evidence="5" key="1">
    <citation type="journal article" date="2020" name="Mar. Drugs">
        <title>Transcriptomic Analysis of Four Cerianthid (Cnidaria, Ceriantharia) Venoms.</title>
        <authorList>
            <person name="Klompen A.M.L."/>
            <person name="Macrander J."/>
            <person name="Reitzel A.M."/>
            <person name="Stampar S.N."/>
        </authorList>
    </citation>
    <scope>NUCLEOTIDE SEQUENCE</scope>
</reference>
<protein>
    <submittedName>
        <fullName evidence="5">Toxin candidate TRINITY_DN29093_c0_g1_i2.p1</fullName>
    </submittedName>
</protein>
<evidence type="ECO:0000313" key="5">
    <source>
        <dbReference type="EMBL" id="QNH72441.1"/>
    </source>
</evidence>
<feature type="region of interest" description="Disordered" evidence="1">
    <location>
        <begin position="451"/>
        <end position="532"/>
    </location>
</feature>
<dbReference type="EMBL" id="MT747507">
    <property type="protein sequence ID" value="QNH72441.1"/>
    <property type="molecule type" value="mRNA"/>
</dbReference>
<dbReference type="CDD" id="cd00037">
    <property type="entry name" value="CLECT"/>
    <property type="match status" value="1"/>
</dbReference>
<feature type="transmembrane region" description="Helical" evidence="2">
    <location>
        <begin position="157"/>
        <end position="178"/>
    </location>
</feature>
<keyword evidence="2" id="KW-0472">Membrane</keyword>
<accession>A0A7G7WYV2</accession>